<keyword evidence="1" id="KW-0472">Membrane</keyword>
<feature type="transmembrane region" description="Helical" evidence="1">
    <location>
        <begin position="49"/>
        <end position="66"/>
    </location>
</feature>
<dbReference type="RefSeq" id="WP_179268016.1">
    <property type="nucleotide sequence ID" value="NZ_CP058579.1"/>
</dbReference>
<gene>
    <name evidence="2" type="ORF">HUG12_06650</name>
</gene>
<feature type="transmembrane region" description="Helical" evidence="1">
    <location>
        <begin position="16"/>
        <end position="37"/>
    </location>
</feature>
<evidence type="ECO:0000256" key="1">
    <source>
        <dbReference type="SAM" id="Phobius"/>
    </source>
</evidence>
<dbReference type="AlphaFoldDB" id="A0A7D5L9Y0"/>
<keyword evidence="3" id="KW-1185">Reference proteome</keyword>
<keyword evidence="1" id="KW-1133">Transmembrane helix</keyword>
<dbReference type="EMBL" id="CP058579">
    <property type="protein sequence ID" value="QLG61431.1"/>
    <property type="molecule type" value="Genomic_DNA"/>
</dbReference>
<sequence length="72" mass="7269">MAATAWFANTAVRTGLTVAGVVVLLFALGQAVGLPLLELATDALASETGRWLVVAFFAVVLIGAAQKVTPAG</sequence>
<evidence type="ECO:0000313" key="2">
    <source>
        <dbReference type="EMBL" id="QLG61431.1"/>
    </source>
</evidence>
<reference evidence="2 3" key="1">
    <citation type="submission" date="2020-06" db="EMBL/GenBank/DDBJ databases">
        <title>NJ-3-1, isolated from saline soil.</title>
        <authorList>
            <person name="Cui H.L."/>
            <person name="Shi X."/>
        </authorList>
    </citation>
    <scope>NUCLEOTIDE SEQUENCE [LARGE SCALE GENOMIC DNA]</scope>
    <source>
        <strain evidence="2 3">NJ-3-1</strain>
    </source>
</reference>
<accession>A0A7D5L9Y0</accession>
<name>A0A7D5L9Y0_9EURY</name>
<keyword evidence="1" id="KW-0812">Transmembrane</keyword>
<dbReference type="KEGG" id="halu:HUG12_06650"/>
<protein>
    <submittedName>
        <fullName evidence="2">Uncharacterized protein</fullName>
    </submittedName>
</protein>
<proteinExistence type="predicted"/>
<dbReference type="OrthoDB" id="307805at2157"/>
<dbReference type="GeneID" id="56037123"/>
<dbReference type="Proteomes" id="UP000509626">
    <property type="component" value="Chromosome"/>
</dbReference>
<evidence type="ECO:0000313" key="3">
    <source>
        <dbReference type="Proteomes" id="UP000509626"/>
    </source>
</evidence>
<organism evidence="2 3">
    <name type="scientific">Halorarum salinum</name>
    <dbReference type="NCBI Taxonomy" id="2743089"/>
    <lineage>
        <taxon>Archaea</taxon>
        <taxon>Methanobacteriati</taxon>
        <taxon>Methanobacteriota</taxon>
        <taxon>Stenosarchaea group</taxon>
        <taxon>Halobacteria</taxon>
        <taxon>Halobacteriales</taxon>
        <taxon>Haloferacaceae</taxon>
        <taxon>Halorarum</taxon>
    </lineage>
</organism>